<dbReference type="GO" id="GO:0016887">
    <property type="term" value="F:ATP hydrolysis activity"/>
    <property type="evidence" value="ECO:0007669"/>
    <property type="project" value="InterPro"/>
</dbReference>
<reference evidence="5 6" key="1">
    <citation type="submission" date="2019-02" db="EMBL/GenBank/DDBJ databases">
        <title>Deep-cultivation of Planctomycetes and their phenomic and genomic characterization uncovers novel biology.</title>
        <authorList>
            <person name="Wiegand S."/>
            <person name="Jogler M."/>
            <person name="Boedeker C."/>
            <person name="Pinto D."/>
            <person name="Vollmers J."/>
            <person name="Rivas-Marin E."/>
            <person name="Kohn T."/>
            <person name="Peeters S.H."/>
            <person name="Heuer A."/>
            <person name="Rast P."/>
            <person name="Oberbeckmann S."/>
            <person name="Bunk B."/>
            <person name="Jeske O."/>
            <person name="Meyerdierks A."/>
            <person name="Storesund J.E."/>
            <person name="Kallscheuer N."/>
            <person name="Luecker S."/>
            <person name="Lage O.M."/>
            <person name="Pohl T."/>
            <person name="Merkel B.J."/>
            <person name="Hornburger P."/>
            <person name="Mueller R.-W."/>
            <person name="Bruemmer F."/>
            <person name="Labrenz M."/>
            <person name="Spormann A.M."/>
            <person name="Op den Camp H."/>
            <person name="Overmann J."/>
            <person name="Amann R."/>
            <person name="Jetten M.S.M."/>
            <person name="Mascher T."/>
            <person name="Medema M.H."/>
            <person name="Devos D.P."/>
            <person name="Kaster A.-K."/>
            <person name="Ovreas L."/>
            <person name="Rohde M."/>
            <person name="Galperin M.Y."/>
            <person name="Jogler C."/>
        </authorList>
    </citation>
    <scope>NUCLEOTIDE SEQUENCE [LARGE SCALE GENOMIC DNA]</scope>
    <source>
        <strain evidence="5 6">Poly30</strain>
    </source>
</reference>
<evidence type="ECO:0000256" key="1">
    <source>
        <dbReference type="ARBA" id="ARBA00022448"/>
    </source>
</evidence>
<evidence type="ECO:0000259" key="4">
    <source>
        <dbReference type="PROSITE" id="PS50893"/>
    </source>
</evidence>
<evidence type="ECO:0000256" key="2">
    <source>
        <dbReference type="ARBA" id="ARBA00022741"/>
    </source>
</evidence>
<evidence type="ECO:0000313" key="5">
    <source>
        <dbReference type="EMBL" id="QDV05917.1"/>
    </source>
</evidence>
<dbReference type="EMBL" id="CP036434">
    <property type="protein sequence ID" value="QDV05917.1"/>
    <property type="molecule type" value="Genomic_DNA"/>
</dbReference>
<gene>
    <name evidence="5" type="primary">ytrB_2</name>
    <name evidence="5" type="ORF">Poly30_14200</name>
</gene>
<dbReference type="AlphaFoldDB" id="A0A518EPA0"/>
<dbReference type="PANTHER" id="PTHR42939:SF1">
    <property type="entry name" value="ABC TRANSPORTER ATP-BINDING PROTEIN ALBC-RELATED"/>
    <property type="match status" value="1"/>
</dbReference>
<protein>
    <submittedName>
        <fullName evidence="5">ABC transporter ATP-binding protein YtrB</fullName>
    </submittedName>
</protein>
<keyword evidence="2" id="KW-0547">Nucleotide-binding</keyword>
<keyword evidence="3 5" id="KW-0067">ATP-binding</keyword>
<name>A0A518EPA0_9BACT</name>
<accession>A0A518EPA0</accession>
<dbReference type="PROSITE" id="PS50893">
    <property type="entry name" value="ABC_TRANSPORTER_2"/>
    <property type="match status" value="1"/>
</dbReference>
<keyword evidence="6" id="KW-1185">Reference proteome</keyword>
<dbReference type="GO" id="GO:0005524">
    <property type="term" value="F:ATP binding"/>
    <property type="evidence" value="ECO:0007669"/>
    <property type="project" value="UniProtKB-KW"/>
</dbReference>
<dbReference type="InterPro" id="IPR051782">
    <property type="entry name" value="ABC_Transporter_VariousFunc"/>
</dbReference>
<dbReference type="Proteomes" id="UP000320390">
    <property type="component" value="Chromosome"/>
</dbReference>
<proteinExistence type="predicted"/>
<dbReference type="OrthoDB" id="9795548at2"/>
<dbReference type="SMART" id="SM00382">
    <property type="entry name" value="AAA"/>
    <property type="match status" value="1"/>
</dbReference>
<dbReference type="Gene3D" id="3.40.50.300">
    <property type="entry name" value="P-loop containing nucleotide triphosphate hydrolases"/>
    <property type="match status" value="1"/>
</dbReference>
<dbReference type="Pfam" id="PF00005">
    <property type="entry name" value="ABC_tran"/>
    <property type="match status" value="1"/>
</dbReference>
<dbReference type="InterPro" id="IPR003593">
    <property type="entry name" value="AAA+_ATPase"/>
</dbReference>
<dbReference type="InterPro" id="IPR003439">
    <property type="entry name" value="ABC_transporter-like_ATP-bd"/>
</dbReference>
<feature type="domain" description="ABC transporter" evidence="4">
    <location>
        <begin position="19"/>
        <end position="252"/>
    </location>
</feature>
<keyword evidence="1" id="KW-0813">Transport</keyword>
<dbReference type="CDD" id="cd03230">
    <property type="entry name" value="ABC_DR_subfamily_A"/>
    <property type="match status" value="1"/>
</dbReference>
<sequence length="262" mass="28892">MTMATEAPARAEVGAETAVKIRGLRFGWTRKDVLKGVDLDVQVGEIMALVGANGAGKSTLLSLLCGAEPYRPFWRRPKGVIVDVLGLDPVRNGHELRSKIGYVPDRTELPKWMKIRDHFRLVKALHPRWEDREAARFLERFGLNESMRYADLSKGQRMLENVTAALAVRPPLLLLDEPFSGLDPVARRLVTDGLIEHMCENRASVLLVSHSIADVERCADRVALFAGGRVAEVASVDELRGRSEHGDLEDALVAVALDGRAA</sequence>
<organism evidence="5 6">
    <name type="scientific">Saltatorellus ferox</name>
    <dbReference type="NCBI Taxonomy" id="2528018"/>
    <lineage>
        <taxon>Bacteria</taxon>
        <taxon>Pseudomonadati</taxon>
        <taxon>Planctomycetota</taxon>
        <taxon>Planctomycetia</taxon>
        <taxon>Planctomycetia incertae sedis</taxon>
        <taxon>Saltatorellus</taxon>
    </lineage>
</organism>
<dbReference type="InterPro" id="IPR027417">
    <property type="entry name" value="P-loop_NTPase"/>
</dbReference>
<dbReference type="PANTHER" id="PTHR42939">
    <property type="entry name" value="ABC TRANSPORTER ATP-BINDING PROTEIN ALBC-RELATED"/>
    <property type="match status" value="1"/>
</dbReference>
<dbReference type="SUPFAM" id="SSF52540">
    <property type="entry name" value="P-loop containing nucleoside triphosphate hydrolases"/>
    <property type="match status" value="1"/>
</dbReference>
<evidence type="ECO:0000313" key="6">
    <source>
        <dbReference type="Proteomes" id="UP000320390"/>
    </source>
</evidence>
<evidence type="ECO:0000256" key="3">
    <source>
        <dbReference type="ARBA" id="ARBA00022840"/>
    </source>
</evidence>